<dbReference type="InterPro" id="IPR017453">
    <property type="entry name" value="GCV_H_sub"/>
</dbReference>
<organism evidence="8 9">
    <name type="scientific">Batillaria attramentaria</name>
    <dbReference type="NCBI Taxonomy" id="370345"/>
    <lineage>
        <taxon>Eukaryota</taxon>
        <taxon>Metazoa</taxon>
        <taxon>Spiralia</taxon>
        <taxon>Lophotrochozoa</taxon>
        <taxon>Mollusca</taxon>
        <taxon>Gastropoda</taxon>
        <taxon>Caenogastropoda</taxon>
        <taxon>Sorbeoconcha</taxon>
        <taxon>Cerithioidea</taxon>
        <taxon>Batillariidae</taxon>
        <taxon>Batillaria</taxon>
    </lineage>
</organism>
<gene>
    <name evidence="8" type="ORF">BaRGS_00003092</name>
</gene>
<dbReference type="SUPFAM" id="SSF51230">
    <property type="entry name" value="Single hybrid motif"/>
    <property type="match status" value="1"/>
</dbReference>
<dbReference type="AlphaFoldDB" id="A0ABD0M2T6"/>
<dbReference type="Pfam" id="PF01597">
    <property type="entry name" value="GCV_H"/>
    <property type="match status" value="1"/>
</dbReference>
<feature type="modified residue" description="N6-lipoyllysine" evidence="6">
    <location>
        <position position="239"/>
    </location>
</feature>
<dbReference type="HAMAP" id="MF_00272">
    <property type="entry name" value="GcvH"/>
    <property type="match status" value="1"/>
</dbReference>
<dbReference type="InterPro" id="IPR002930">
    <property type="entry name" value="GCV_H"/>
</dbReference>
<dbReference type="PANTHER" id="PTHR11715:SF3">
    <property type="entry name" value="GLYCINE CLEAVAGE SYSTEM H PROTEIN-RELATED"/>
    <property type="match status" value="1"/>
</dbReference>
<evidence type="ECO:0000259" key="7">
    <source>
        <dbReference type="PROSITE" id="PS50968"/>
    </source>
</evidence>
<keyword evidence="5" id="KW-0809">Transit peptide</keyword>
<evidence type="ECO:0000313" key="8">
    <source>
        <dbReference type="EMBL" id="KAK7505821.1"/>
    </source>
</evidence>
<dbReference type="Proteomes" id="UP001519460">
    <property type="component" value="Unassembled WGS sequence"/>
</dbReference>
<dbReference type="PROSITE" id="PS00189">
    <property type="entry name" value="LIPOYL"/>
    <property type="match status" value="1"/>
</dbReference>
<dbReference type="InterPro" id="IPR011053">
    <property type="entry name" value="Single_hybrid_motif"/>
</dbReference>
<comment type="caution">
    <text evidence="8">The sequence shown here is derived from an EMBL/GenBank/DDBJ whole genome shotgun (WGS) entry which is preliminary data.</text>
</comment>
<dbReference type="EMBL" id="JACVVK020000009">
    <property type="protein sequence ID" value="KAK7505821.1"/>
    <property type="molecule type" value="Genomic_DNA"/>
</dbReference>
<accession>A0ABD0M2T6</accession>
<evidence type="ECO:0000256" key="6">
    <source>
        <dbReference type="PIRSR" id="PIRSR617453-50"/>
    </source>
</evidence>
<comment type="cofactor">
    <cofactor evidence="1">
        <name>(R)-lipoate</name>
        <dbReference type="ChEBI" id="CHEBI:83088"/>
    </cofactor>
</comment>
<dbReference type="Gene3D" id="2.40.50.100">
    <property type="match status" value="1"/>
</dbReference>
<sequence length="304" mass="33517">MATTMLSRFAQQTSRFAAVALRQQTCALGPKRSFTVTVRASAGEYNGSCIFCEMALQRVEFLGHREFAALSRNVEGGTLCCPEAQYWHLQFQSLYAIRAFSQREHVCTSGTVQTNPRVIAVCRVACRRGSQSPQLFLSDAVSTQRDSRENLSALNTQVWFNRARSFGAWSVWKPVVVDLSVAKRYTEKHEWIELNGSIGTVGISQYAQESLGEIVYVQLPEVGSEVETGGDAGCLESVKAASDIYSPVAGLVTEVNGTLTDTPNLINSSPLEKGWIFKLEVADKGEVEGLMDEDAYKKFLESNE</sequence>
<protein>
    <recommendedName>
        <fullName evidence="3">Glycine cleavage system H protein, mitochondrial</fullName>
    </recommendedName>
</protein>
<evidence type="ECO:0000256" key="2">
    <source>
        <dbReference type="ARBA" id="ARBA00009249"/>
    </source>
</evidence>
<proteinExistence type="inferred from homology"/>
<evidence type="ECO:0000313" key="9">
    <source>
        <dbReference type="Proteomes" id="UP001519460"/>
    </source>
</evidence>
<keyword evidence="9" id="KW-1185">Reference proteome</keyword>
<dbReference type="InterPro" id="IPR033753">
    <property type="entry name" value="GCV_H/Fam206"/>
</dbReference>
<comment type="similarity">
    <text evidence="2">Belongs to the GcvH family.</text>
</comment>
<keyword evidence="4 6" id="KW-0450">Lipoyl</keyword>
<dbReference type="NCBIfam" id="NF002270">
    <property type="entry name" value="PRK01202.1"/>
    <property type="match status" value="1"/>
</dbReference>
<evidence type="ECO:0000256" key="3">
    <source>
        <dbReference type="ARBA" id="ARBA00018130"/>
    </source>
</evidence>
<reference evidence="8 9" key="1">
    <citation type="journal article" date="2023" name="Sci. Data">
        <title>Genome assembly of the Korean intertidal mud-creeper Batillaria attramentaria.</title>
        <authorList>
            <person name="Patra A.K."/>
            <person name="Ho P.T."/>
            <person name="Jun S."/>
            <person name="Lee S.J."/>
            <person name="Kim Y."/>
            <person name="Won Y.J."/>
        </authorList>
    </citation>
    <scope>NUCLEOTIDE SEQUENCE [LARGE SCALE GENOMIC DNA]</scope>
    <source>
        <strain evidence="8">Wonlab-2016</strain>
    </source>
</reference>
<feature type="domain" description="Lipoyl-binding" evidence="7">
    <location>
        <begin position="198"/>
        <end position="280"/>
    </location>
</feature>
<name>A0ABD0M2T6_9CAEN</name>
<dbReference type="InterPro" id="IPR000089">
    <property type="entry name" value="Biotin_lipoyl"/>
</dbReference>
<evidence type="ECO:0000256" key="4">
    <source>
        <dbReference type="ARBA" id="ARBA00022823"/>
    </source>
</evidence>
<evidence type="ECO:0000256" key="1">
    <source>
        <dbReference type="ARBA" id="ARBA00001938"/>
    </source>
</evidence>
<dbReference type="PANTHER" id="PTHR11715">
    <property type="entry name" value="GLYCINE CLEAVAGE SYSTEM H PROTEIN"/>
    <property type="match status" value="1"/>
</dbReference>
<dbReference type="InterPro" id="IPR003016">
    <property type="entry name" value="2-oxoA_DH_lipoyl-BS"/>
</dbReference>
<evidence type="ECO:0000256" key="5">
    <source>
        <dbReference type="ARBA" id="ARBA00022946"/>
    </source>
</evidence>
<dbReference type="PROSITE" id="PS50968">
    <property type="entry name" value="BIOTINYL_LIPOYL"/>
    <property type="match status" value="1"/>
</dbReference>
<dbReference type="NCBIfam" id="TIGR00527">
    <property type="entry name" value="gcvH"/>
    <property type="match status" value="1"/>
</dbReference>
<dbReference type="CDD" id="cd06848">
    <property type="entry name" value="GCS_H"/>
    <property type="match status" value="1"/>
</dbReference>